<dbReference type="NCBIfam" id="TIGR01590">
    <property type="entry name" value="yir-bir-cir_Pla"/>
    <property type="match status" value="1"/>
</dbReference>
<dbReference type="AlphaFoldDB" id="A0A1C6W8Z2"/>
<evidence type="ECO:0000313" key="6">
    <source>
        <dbReference type="Proteomes" id="UP000220214"/>
    </source>
</evidence>
<sequence>MNDYVCRRFLFVRNWFPDKLIDGNYQFISDKEFNKYCNNNCDGDLDKINAGCLLLFNELFGNSELFKYHNNINIVDYIIIWLSYMLSLKSHDNINNLKEFFDQYINNGKEYIKAINGVSDYKSYKDLIDKKQELMSIDIKDISKFYDSFILLCDMHTNFDENKKNCAGCSEKASQFAKKYKEFNNGSNNTDSISYKQILSNLLTDYDNFKKYCNRKGVNCNNFPSLPSIEKTKTTVNLPEKAEQIIQIFKQSEQSSGEISEQTAQQIVQISEDTSSSSSIGNKLFTVLSIFGAITFFLGISYKYSLFGRRKRAQKQYLREKIKNIKKRMNH</sequence>
<dbReference type="Proteomes" id="UP000219860">
    <property type="component" value="Unassembled WGS sequence"/>
</dbReference>
<dbReference type="EMBL" id="FMII01000106">
    <property type="protein sequence ID" value="SCL83008.1"/>
    <property type="molecule type" value="Genomic_DNA"/>
</dbReference>
<keyword evidence="1" id="KW-0812">Transmembrane</keyword>
<accession>A0A1C6W8Z2</accession>
<feature type="transmembrane region" description="Helical" evidence="1">
    <location>
        <begin position="284"/>
        <end position="302"/>
    </location>
</feature>
<evidence type="ECO:0000313" key="2">
    <source>
        <dbReference type="EMBL" id="SBW38174.1"/>
    </source>
</evidence>
<keyword evidence="1" id="KW-0472">Membrane</keyword>
<name>A0A1C6W8Z2_PLABE</name>
<organism evidence="3">
    <name type="scientific">Plasmodium berghei</name>
    <dbReference type="NCBI Taxonomy" id="5821"/>
    <lineage>
        <taxon>Eukaryota</taxon>
        <taxon>Sar</taxon>
        <taxon>Alveolata</taxon>
        <taxon>Apicomplexa</taxon>
        <taxon>Aconoidasida</taxon>
        <taxon>Haemosporida</taxon>
        <taxon>Plasmodiidae</taxon>
        <taxon>Plasmodium</taxon>
        <taxon>Plasmodium (Vinckeia)</taxon>
    </lineage>
</organism>
<dbReference type="Proteomes" id="UP000220214">
    <property type="component" value="Unassembled WGS sequence"/>
</dbReference>
<dbReference type="EMBL" id="FMIE01000068">
    <property type="protein sequence ID" value="SCL82590.1"/>
    <property type="molecule type" value="Genomic_DNA"/>
</dbReference>
<protein>
    <submittedName>
        <fullName evidence="3">BIR protein</fullName>
    </submittedName>
</protein>
<evidence type="ECO:0000313" key="3">
    <source>
        <dbReference type="EMBL" id="SCL82590.1"/>
    </source>
</evidence>
<reference evidence="3 5" key="1">
    <citation type="submission" date="2016-08" db="EMBL/GenBank/DDBJ databases">
        <authorList>
            <consortium name="Pathogen Informatics"/>
        </authorList>
    </citation>
    <scope>NUCLEOTIDE SEQUENCE</scope>
    <source>
        <strain evidence="3">NK65 ny</strain>
        <strain evidence="2 6">NK65e</strain>
        <strain evidence="4 5">SP11 Antwerpcl1</strain>
    </source>
</reference>
<keyword evidence="1" id="KW-1133">Transmembrane helix</keyword>
<dbReference type="Proteomes" id="UP000516480">
    <property type="component" value="Unassembled WGS sequence"/>
</dbReference>
<dbReference type="EMBL" id="FLVA01000094">
    <property type="protein sequence ID" value="SBW38174.1"/>
    <property type="molecule type" value="Genomic_DNA"/>
</dbReference>
<dbReference type="VEuPathDB" id="PlasmoDB:PBANKA_0317041"/>
<gene>
    <name evidence="2" type="ORF">PBNK65E_000500100</name>
    <name evidence="3" type="ORF">PBNK65NY_000495100</name>
    <name evidence="4" type="ORF">PBSP11A_000497800</name>
</gene>
<feature type="non-terminal residue" evidence="3">
    <location>
        <position position="331"/>
    </location>
</feature>
<proteinExistence type="predicted"/>
<dbReference type="Pfam" id="PF06022">
    <property type="entry name" value="Cir_Bir_Yir"/>
    <property type="match status" value="1"/>
</dbReference>
<evidence type="ECO:0000313" key="5">
    <source>
        <dbReference type="Proteomes" id="UP000219860"/>
    </source>
</evidence>
<evidence type="ECO:0000256" key="1">
    <source>
        <dbReference type="SAM" id="Phobius"/>
    </source>
</evidence>
<dbReference type="InterPro" id="IPR006477">
    <property type="entry name" value="Yir_bir_cir"/>
</dbReference>
<evidence type="ECO:0000313" key="4">
    <source>
        <dbReference type="EMBL" id="SCL83008.1"/>
    </source>
</evidence>